<dbReference type="EMBL" id="QRDZ01000007">
    <property type="protein sequence ID" value="RED84062.1"/>
    <property type="molecule type" value="Genomic_DNA"/>
</dbReference>
<dbReference type="NCBIfam" id="TIGR02669">
    <property type="entry name" value="SpoIID_LytB"/>
    <property type="match status" value="1"/>
</dbReference>
<dbReference type="GO" id="GO:0030435">
    <property type="term" value="P:sporulation resulting in formation of a cellular spore"/>
    <property type="evidence" value="ECO:0007669"/>
    <property type="project" value="InterPro"/>
</dbReference>
<keyword evidence="2" id="KW-0472">Membrane</keyword>
<protein>
    <submittedName>
        <fullName evidence="4">Stage II sporulation protein D</fullName>
    </submittedName>
</protein>
<dbReference type="InterPro" id="IPR014225">
    <property type="entry name" value="Spore_II_D_firmicutes"/>
</dbReference>
<evidence type="ECO:0000313" key="4">
    <source>
        <dbReference type="EMBL" id="RED84062.1"/>
    </source>
</evidence>
<sequence length="418" mass="44828">MRKMAYGRRGRARAGEVSWTVIGVAYGLGVIIAILMWASIHSGAGSAMGQAFQQVEESRAVEKGEVKGQAVEKVGGEAEAEAEAKAEGEGSAVEKGEAQSREKTGSGADGTGGNSGAGGAGGAFVLDRKGEEGRREALPSISVFLTEEGKVETVPLETYVEGVVAAEMPLMFRSAALEAQAVAARTYAIRRLWLGEHAGSDAKEADVTDTQEHQAYLSLTEMKRLKEDDREGWEKVRDAVAATKGRILVYEGEPIEALFFSTSNGYTENSEDVFSVSRPYLRSVESPWDQAISDRAKQTVEMELTEFYELLGVKTAPAAGGALSTDLIRVLERTAGRRVKTLLAGDKRLKGTEVRQLLGLRSASFEWKAERGMAVLTVYGYGHGVGMSQWGAEGMARAGDDASHILAHYYKGAKLASF</sequence>
<dbReference type="PANTHER" id="PTHR30032">
    <property type="entry name" value="N-ACETYLMURAMOYL-L-ALANINE AMIDASE-RELATED"/>
    <property type="match status" value="1"/>
</dbReference>
<feature type="region of interest" description="Disordered" evidence="1">
    <location>
        <begin position="61"/>
        <end position="124"/>
    </location>
</feature>
<feature type="domain" description="Sporulation stage II protein D amidase enhancer LytB N-terminal" evidence="3">
    <location>
        <begin position="149"/>
        <end position="250"/>
    </location>
</feature>
<accession>A0A3D9KCQ7</accession>
<dbReference type="NCBIfam" id="TIGR02870">
    <property type="entry name" value="spore_II_D"/>
    <property type="match status" value="1"/>
</dbReference>
<gene>
    <name evidence="4" type="ORF">DFP98_107170</name>
</gene>
<reference evidence="4 5" key="1">
    <citation type="submission" date="2018-07" db="EMBL/GenBank/DDBJ databases">
        <title>Genomic Encyclopedia of Type Strains, Phase III (KMG-III): the genomes of soil and plant-associated and newly described type strains.</title>
        <authorList>
            <person name="Whitman W."/>
        </authorList>
    </citation>
    <scope>NUCLEOTIDE SEQUENCE [LARGE SCALE GENOMIC DNA]</scope>
    <source>
        <strain evidence="4 5">CECT 7287</strain>
    </source>
</reference>
<dbReference type="InterPro" id="IPR013486">
    <property type="entry name" value="SpoIID/LytB"/>
</dbReference>
<proteinExistence type="predicted"/>
<feature type="compositionally biased region" description="Gly residues" evidence="1">
    <location>
        <begin position="107"/>
        <end position="122"/>
    </location>
</feature>
<evidence type="ECO:0000259" key="3">
    <source>
        <dbReference type="Pfam" id="PF08486"/>
    </source>
</evidence>
<keyword evidence="5" id="KW-1185">Reference proteome</keyword>
<dbReference type="GO" id="GO:0030288">
    <property type="term" value="C:outer membrane-bounded periplasmic space"/>
    <property type="evidence" value="ECO:0007669"/>
    <property type="project" value="TreeGrafter"/>
</dbReference>
<feature type="transmembrane region" description="Helical" evidence="2">
    <location>
        <begin position="21"/>
        <end position="40"/>
    </location>
</feature>
<organism evidence="4 5">
    <name type="scientific">Cohnella phaseoli</name>
    <dbReference type="NCBI Taxonomy" id="456490"/>
    <lineage>
        <taxon>Bacteria</taxon>
        <taxon>Bacillati</taxon>
        <taxon>Bacillota</taxon>
        <taxon>Bacilli</taxon>
        <taxon>Bacillales</taxon>
        <taxon>Paenibacillaceae</taxon>
        <taxon>Cohnella</taxon>
    </lineage>
</organism>
<keyword evidence="2" id="KW-0812">Transmembrane</keyword>
<dbReference type="PANTHER" id="PTHR30032:SF4">
    <property type="entry name" value="AMIDASE ENHANCER"/>
    <property type="match status" value="1"/>
</dbReference>
<comment type="caution">
    <text evidence="4">The sequence shown here is derived from an EMBL/GenBank/DDBJ whole genome shotgun (WGS) entry which is preliminary data.</text>
</comment>
<keyword evidence="2" id="KW-1133">Transmembrane helix</keyword>
<dbReference type="Proteomes" id="UP000256977">
    <property type="component" value="Unassembled WGS sequence"/>
</dbReference>
<evidence type="ECO:0000313" key="5">
    <source>
        <dbReference type="Proteomes" id="UP000256977"/>
    </source>
</evidence>
<evidence type="ECO:0000256" key="2">
    <source>
        <dbReference type="SAM" id="Phobius"/>
    </source>
</evidence>
<dbReference type="InterPro" id="IPR051922">
    <property type="entry name" value="Bact_Sporulation_Assoc"/>
</dbReference>
<feature type="compositionally biased region" description="Basic and acidic residues" evidence="1">
    <location>
        <begin position="82"/>
        <end position="104"/>
    </location>
</feature>
<evidence type="ECO:0000256" key="1">
    <source>
        <dbReference type="SAM" id="MobiDB-lite"/>
    </source>
</evidence>
<dbReference type="AlphaFoldDB" id="A0A3D9KCQ7"/>
<dbReference type="Pfam" id="PF08486">
    <property type="entry name" value="SpoIID"/>
    <property type="match status" value="1"/>
</dbReference>
<dbReference type="InterPro" id="IPR013693">
    <property type="entry name" value="SpoIID/LytB_N"/>
</dbReference>
<name>A0A3D9KCQ7_9BACL</name>